<protein>
    <submittedName>
        <fullName evidence="1">Uncharacterized protein</fullName>
    </submittedName>
</protein>
<name>A0A4U1ED26_MONMO</name>
<gene>
    <name evidence="1" type="ORF">EI555_004804</name>
</gene>
<organism evidence="1 2">
    <name type="scientific">Monodon monoceros</name>
    <name type="common">Narwhal</name>
    <name type="synonym">Ceratodon monodon</name>
    <dbReference type="NCBI Taxonomy" id="40151"/>
    <lineage>
        <taxon>Eukaryota</taxon>
        <taxon>Metazoa</taxon>
        <taxon>Chordata</taxon>
        <taxon>Craniata</taxon>
        <taxon>Vertebrata</taxon>
        <taxon>Euteleostomi</taxon>
        <taxon>Mammalia</taxon>
        <taxon>Eutheria</taxon>
        <taxon>Laurasiatheria</taxon>
        <taxon>Artiodactyla</taxon>
        <taxon>Whippomorpha</taxon>
        <taxon>Cetacea</taxon>
        <taxon>Odontoceti</taxon>
        <taxon>Monodontidae</taxon>
        <taxon>Monodon</taxon>
    </lineage>
</organism>
<sequence>MDTFPLAALLNGSYVLSDAPLPAVYPAFIPVRTFQRATKDQLQVFLQSPLGLTACHQQPVPHLLPNYTDTFQISDSASSPPCYSITAEPKSSFNHQLCEKDCVWNRGDEELDLSNLEERENEDTVPPLQKQSLKFFCALEVVFPFHECRSPDVVMAEEPLDKLEEGLFSSMCVWGEKVVKQVWHIDPVKRSQMLEPKRNYRIYFKSATFLVSPVAKGSKNVSQTSA</sequence>
<dbReference type="AlphaFoldDB" id="A0A4U1ED26"/>
<proteinExistence type="predicted"/>
<accession>A0A4U1ED26</accession>
<reference evidence="2" key="1">
    <citation type="journal article" date="2019" name="IScience">
        <title>Narwhal Genome Reveals Long-Term Low Genetic Diversity despite Current Large Abundance Size.</title>
        <authorList>
            <person name="Westbury M.V."/>
            <person name="Petersen B."/>
            <person name="Garde E."/>
            <person name="Heide-Jorgensen M.P."/>
            <person name="Lorenzen E.D."/>
        </authorList>
    </citation>
    <scope>NUCLEOTIDE SEQUENCE [LARGE SCALE GENOMIC DNA]</scope>
</reference>
<dbReference type="EMBL" id="RWIC01002892">
    <property type="protein sequence ID" value="TKC33517.1"/>
    <property type="molecule type" value="Genomic_DNA"/>
</dbReference>
<dbReference type="Proteomes" id="UP000308365">
    <property type="component" value="Unassembled WGS sequence"/>
</dbReference>
<evidence type="ECO:0000313" key="1">
    <source>
        <dbReference type="EMBL" id="TKC33517.1"/>
    </source>
</evidence>
<evidence type="ECO:0000313" key="2">
    <source>
        <dbReference type="Proteomes" id="UP000308365"/>
    </source>
</evidence>
<comment type="caution">
    <text evidence="1">The sequence shown here is derived from an EMBL/GenBank/DDBJ whole genome shotgun (WGS) entry which is preliminary data.</text>
</comment>